<dbReference type="OrthoDB" id="9806226at2"/>
<accession>A0A2S6EZG3</accession>
<dbReference type="InterPro" id="IPR005234">
    <property type="entry name" value="ScpB_csome_segregation"/>
</dbReference>
<reference evidence="1 2" key="1">
    <citation type="submission" date="2018-02" db="EMBL/GenBank/DDBJ databases">
        <title>Draft genome sequences of four Legionella pneumophila clinical strains isolated in Ontario.</title>
        <authorList>
            <person name="Fortuna A."/>
            <person name="Ramnarine R."/>
            <person name="Li A."/>
            <person name="Frantz C."/>
            <person name="Mallo G."/>
        </authorList>
    </citation>
    <scope>NUCLEOTIDE SEQUENCE [LARGE SCALE GENOMIC DNA]</scope>
    <source>
        <strain evidence="1 2">LG61</strain>
    </source>
</reference>
<dbReference type="Gene3D" id="1.10.10.10">
    <property type="entry name" value="Winged helix-like DNA-binding domain superfamily/Winged helix DNA-binding domain"/>
    <property type="match status" value="2"/>
</dbReference>
<gene>
    <name evidence="1" type="primary">scpB</name>
    <name evidence="1" type="ORF">C3928_07280</name>
</gene>
<dbReference type="PANTHER" id="PTHR34298">
    <property type="entry name" value="SEGREGATION AND CONDENSATION PROTEIN B"/>
    <property type="match status" value="1"/>
</dbReference>
<dbReference type="GO" id="GO:0051304">
    <property type="term" value="P:chromosome separation"/>
    <property type="evidence" value="ECO:0007669"/>
    <property type="project" value="InterPro"/>
</dbReference>
<dbReference type="PIRSF" id="PIRSF019345">
    <property type="entry name" value="ScpB"/>
    <property type="match status" value="1"/>
</dbReference>
<dbReference type="SUPFAM" id="SSF46785">
    <property type="entry name" value="Winged helix' DNA-binding domain"/>
    <property type="match status" value="2"/>
</dbReference>
<dbReference type="PANTHER" id="PTHR34298:SF2">
    <property type="entry name" value="SEGREGATION AND CONDENSATION PROTEIN B"/>
    <property type="match status" value="1"/>
</dbReference>
<dbReference type="NCBIfam" id="TIGR00281">
    <property type="entry name" value="SMC-Scp complex subunit ScpB"/>
    <property type="match status" value="1"/>
</dbReference>
<dbReference type="Proteomes" id="UP000239239">
    <property type="component" value="Unassembled WGS sequence"/>
</dbReference>
<proteinExistence type="predicted"/>
<protein>
    <submittedName>
        <fullName evidence="1">SMC-Scp complex subunit ScpB</fullName>
    </submittedName>
</protein>
<sequence length="196" mass="22531">MHEMIDNELKNIVEALVLSSNEPVALEKIQETFDEWQRPTLEDLQTIIESLKADYSSRAFELVQVASGFKVQTKSKYAAWVARLQIEKPAKYSRALLETLAIIAYKQPVTRADIEEIRGVAVNSQIMKMLMEREWIRIAGYKDVVGKPAVYTTTKEFLNYFNLNYLSELPPLPEIMDTLTLHEATQSIEECTQNEQ</sequence>
<dbReference type="InterPro" id="IPR036390">
    <property type="entry name" value="WH_DNA-bd_sf"/>
</dbReference>
<name>A0A2S6EZG3_LEGPN</name>
<dbReference type="Pfam" id="PF04079">
    <property type="entry name" value="SMC_ScpB"/>
    <property type="match status" value="1"/>
</dbReference>
<dbReference type="AlphaFoldDB" id="A0A2S6EZG3"/>
<dbReference type="InterPro" id="IPR036388">
    <property type="entry name" value="WH-like_DNA-bd_sf"/>
</dbReference>
<comment type="caution">
    <text evidence="1">The sequence shown here is derived from an EMBL/GenBank/DDBJ whole genome shotgun (WGS) entry which is preliminary data.</text>
</comment>
<dbReference type="EMBL" id="PQWY01000011">
    <property type="protein sequence ID" value="PPK30560.1"/>
    <property type="molecule type" value="Genomic_DNA"/>
</dbReference>
<organism evidence="1 2">
    <name type="scientific">Legionella pneumophila</name>
    <dbReference type="NCBI Taxonomy" id="446"/>
    <lineage>
        <taxon>Bacteria</taxon>
        <taxon>Pseudomonadati</taxon>
        <taxon>Pseudomonadota</taxon>
        <taxon>Gammaproteobacteria</taxon>
        <taxon>Legionellales</taxon>
        <taxon>Legionellaceae</taxon>
        <taxon>Legionella</taxon>
    </lineage>
</organism>
<evidence type="ECO:0000313" key="2">
    <source>
        <dbReference type="Proteomes" id="UP000239239"/>
    </source>
</evidence>
<evidence type="ECO:0000313" key="1">
    <source>
        <dbReference type="EMBL" id="PPK30560.1"/>
    </source>
</evidence>